<name>A0A1Z3LTE9_BREDI</name>
<evidence type="ECO:0000313" key="2">
    <source>
        <dbReference type="Proteomes" id="UP000197024"/>
    </source>
</evidence>
<dbReference type="Proteomes" id="UP000197024">
    <property type="component" value="Chromosome"/>
</dbReference>
<reference evidence="1 2" key="1">
    <citation type="submission" date="2017-06" db="EMBL/GenBank/DDBJ databases">
        <title>Biodegradation of gentamicin by bacterial consortia AMQD4 in synthetic medium and raw gentamicin sewage.</title>
        <authorList>
            <person name="Chang H."/>
            <person name="Feng Y."/>
            <person name="Li Z."/>
            <person name="Xue J."/>
            <person name="Cheng D."/>
        </authorList>
    </citation>
    <scope>NUCLEOTIDE SEQUENCE [LARGE SCALE GENOMIC DNA]</scope>
    <source>
        <strain evidence="1 2">BZC3</strain>
    </source>
</reference>
<sequence length="96" mass="10195">MIAVRTFKDQPAVAADVIEMSVQMATIAGTAGDLDHHFGGAPDDTCELRVGGGITRAPRRTQYRASDAGPTYVDRRAQRLLKPEGSTEVGHGSADQ</sequence>
<reference evidence="1 2" key="2">
    <citation type="submission" date="2017-06" db="EMBL/GenBank/DDBJ databases">
        <authorList>
            <person name="Kim H.J."/>
            <person name="Triplett B.A."/>
        </authorList>
    </citation>
    <scope>NUCLEOTIDE SEQUENCE [LARGE SCALE GENOMIC DNA]</scope>
    <source>
        <strain evidence="1 2">BZC3</strain>
    </source>
</reference>
<gene>
    <name evidence="1" type="ORF">CD943_00405</name>
</gene>
<dbReference type="EMBL" id="CP021995">
    <property type="protein sequence ID" value="ASD25494.1"/>
    <property type="molecule type" value="Genomic_DNA"/>
</dbReference>
<protein>
    <submittedName>
        <fullName evidence="1">Uncharacterized protein</fullName>
    </submittedName>
</protein>
<accession>A0A1Z3LTE9</accession>
<proteinExistence type="predicted"/>
<evidence type="ECO:0000313" key="1">
    <source>
        <dbReference type="EMBL" id="ASD25494.1"/>
    </source>
</evidence>
<dbReference type="AlphaFoldDB" id="A0A1Z3LTE9"/>
<organism evidence="1 2">
    <name type="scientific">Brevundimonas diminuta</name>
    <name type="common">Pseudomonas diminuta</name>
    <dbReference type="NCBI Taxonomy" id="293"/>
    <lineage>
        <taxon>Bacteria</taxon>
        <taxon>Pseudomonadati</taxon>
        <taxon>Pseudomonadota</taxon>
        <taxon>Alphaproteobacteria</taxon>
        <taxon>Caulobacterales</taxon>
        <taxon>Caulobacteraceae</taxon>
        <taxon>Brevundimonas</taxon>
    </lineage>
</organism>